<sequence length="116" mass="13064">MMLSGLITNCRFAELKEFHEIEYERPTNRAAGPQKMSSGLVSINLKCVGASIGEKPPLTKKLPGSTTVGKLKILCENFFKLKSIKPILFLYEEVCIQLFSTIHDDVSKCIKFCLFF</sequence>
<proteinExistence type="predicted"/>
<evidence type="ECO:0000313" key="2">
    <source>
        <dbReference type="Proteomes" id="UP001188597"/>
    </source>
</evidence>
<accession>A0AA88WVN8</accession>
<reference evidence="1" key="1">
    <citation type="submission" date="2022-12" db="EMBL/GenBank/DDBJ databases">
        <title>Draft genome assemblies for two species of Escallonia (Escalloniales).</title>
        <authorList>
            <person name="Chanderbali A."/>
            <person name="Dervinis C."/>
            <person name="Anghel I."/>
            <person name="Soltis D."/>
            <person name="Soltis P."/>
            <person name="Zapata F."/>
        </authorList>
    </citation>
    <scope>NUCLEOTIDE SEQUENCE</scope>
    <source>
        <strain evidence="1">UCBG64.0493</strain>
        <tissue evidence="1">Leaf</tissue>
    </source>
</reference>
<dbReference type="EMBL" id="JAVXUP010000185">
    <property type="protein sequence ID" value="KAK3035016.1"/>
    <property type="molecule type" value="Genomic_DNA"/>
</dbReference>
<gene>
    <name evidence="1" type="ORF">RJ639_033930</name>
</gene>
<dbReference type="AlphaFoldDB" id="A0AA88WVN8"/>
<name>A0AA88WVN8_9ASTE</name>
<dbReference type="Gene3D" id="3.10.20.90">
    <property type="entry name" value="Phosphatidylinositol 3-kinase Catalytic Subunit, Chain A, domain 1"/>
    <property type="match status" value="1"/>
</dbReference>
<comment type="caution">
    <text evidence="1">The sequence shown here is derived from an EMBL/GenBank/DDBJ whole genome shotgun (WGS) entry which is preliminary data.</text>
</comment>
<dbReference type="Proteomes" id="UP001188597">
    <property type="component" value="Unassembled WGS sequence"/>
</dbReference>
<evidence type="ECO:0000313" key="1">
    <source>
        <dbReference type="EMBL" id="KAK3035016.1"/>
    </source>
</evidence>
<keyword evidence="2" id="KW-1185">Reference proteome</keyword>
<protein>
    <submittedName>
        <fullName evidence="1">Uncharacterized protein</fullName>
    </submittedName>
</protein>
<organism evidence="1 2">
    <name type="scientific">Escallonia herrerae</name>
    <dbReference type="NCBI Taxonomy" id="1293975"/>
    <lineage>
        <taxon>Eukaryota</taxon>
        <taxon>Viridiplantae</taxon>
        <taxon>Streptophyta</taxon>
        <taxon>Embryophyta</taxon>
        <taxon>Tracheophyta</taxon>
        <taxon>Spermatophyta</taxon>
        <taxon>Magnoliopsida</taxon>
        <taxon>eudicotyledons</taxon>
        <taxon>Gunneridae</taxon>
        <taxon>Pentapetalae</taxon>
        <taxon>asterids</taxon>
        <taxon>campanulids</taxon>
        <taxon>Escalloniales</taxon>
        <taxon>Escalloniaceae</taxon>
        <taxon>Escallonia</taxon>
    </lineage>
</organism>